<feature type="transmembrane region" description="Helical" evidence="1">
    <location>
        <begin position="93"/>
        <end position="112"/>
    </location>
</feature>
<dbReference type="PANTHER" id="PTHR23534">
    <property type="entry name" value="MFS PERMEASE"/>
    <property type="match status" value="1"/>
</dbReference>
<protein>
    <recommendedName>
        <fullName evidence="4">MFS transporter</fullName>
    </recommendedName>
</protein>
<dbReference type="Proteomes" id="UP000245137">
    <property type="component" value="Unassembled WGS sequence"/>
</dbReference>
<dbReference type="PANTHER" id="PTHR23534:SF1">
    <property type="entry name" value="MAJOR FACILITATOR SUPERFAMILY PROTEIN"/>
    <property type="match status" value="1"/>
</dbReference>
<dbReference type="RefSeq" id="WP_108916081.1">
    <property type="nucleotide sequence ID" value="NZ_BGJY01000002.1"/>
</dbReference>
<feature type="transmembrane region" description="Helical" evidence="1">
    <location>
        <begin position="284"/>
        <end position="304"/>
    </location>
</feature>
<keyword evidence="1" id="KW-0812">Transmembrane</keyword>
<reference evidence="2 3" key="1">
    <citation type="journal article" date="2018" name="Appl. Microbiol. Biotechnol.">
        <title>Co-cultivation of the strictly anaerobic methanogen Methanosarcina barkeri with aerobic methanotrophs in an oxygen-limited membrane bioreactor.</title>
        <authorList>
            <person name="In 't Zandt M.H."/>
            <person name="van den Bosch T.J.M."/>
            <person name="Rijkers R."/>
            <person name="van Kessel M.A.H.J."/>
            <person name="Jetten M.S.M."/>
            <person name="Welte C.U."/>
        </authorList>
    </citation>
    <scope>NUCLEOTIDE SEQUENCE [LARGE SCALE GENOMIC DNA]</scope>
    <source>
        <strain evidence="2 3">DSM 17706</strain>
    </source>
</reference>
<feature type="transmembrane region" description="Helical" evidence="1">
    <location>
        <begin position="145"/>
        <end position="165"/>
    </location>
</feature>
<dbReference type="SUPFAM" id="SSF103473">
    <property type="entry name" value="MFS general substrate transporter"/>
    <property type="match status" value="1"/>
</dbReference>
<evidence type="ECO:0000256" key="1">
    <source>
        <dbReference type="SAM" id="Phobius"/>
    </source>
</evidence>
<feature type="transmembrane region" description="Helical" evidence="1">
    <location>
        <begin position="224"/>
        <end position="242"/>
    </location>
</feature>
<feature type="transmembrane region" description="Helical" evidence="1">
    <location>
        <begin position="64"/>
        <end position="86"/>
    </location>
</feature>
<evidence type="ECO:0008006" key="4">
    <source>
        <dbReference type="Google" id="ProtNLM"/>
    </source>
</evidence>
<dbReference type="OrthoDB" id="8017789at2"/>
<gene>
    <name evidence="2" type="ORF">C5689_04520</name>
</gene>
<feature type="transmembrane region" description="Helical" evidence="1">
    <location>
        <begin position="171"/>
        <end position="194"/>
    </location>
</feature>
<evidence type="ECO:0000313" key="2">
    <source>
        <dbReference type="EMBL" id="PWB95057.1"/>
    </source>
</evidence>
<feature type="transmembrane region" description="Helical" evidence="1">
    <location>
        <begin position="32"/>
        <end position="58"/>
    </location>
</feature>
<organism evidence="2 3">
    <name type="scientific">Methylosinus sporium</name>
    <dbReference type="NCBI Taxonomy" id="428"/>
    <lineage>
        <taxon>Bacteria</taxon>
        <taxon>Pseudomonadati</taxon>
        <taxon>Pseudomonadota</taxon>
        <taxon>Alphaproteobacteria</taxon>
        <taxon>Hyphomicrobiales</taxon>
        <taxon>Methylocystaceae</taxon>
        <taxon>Methylosinus</taxon>
    </lineage>
</organism>
<feature type="transmembrane region" description="Helical" evidence="1">
    <location>
        <begin position="310"/>
        <end position="332"/>
    </location>
</feature>
<keyword evidence="1" id="KW-1133">Transmembrane helix</keyword>
<dbReference type="EMBL" id="PUIV01000004">
    <property type="protein sequence ID" value="PWB95057.1"/>
    <property type="molecule type" value="Genomic_DNA"/>
</dbReference>
<proteinExistence type="predicted"/>
<dbReference type="Gene3D" id="1.20.1250.20">
    <property type="entry name" value="MFS general substrate transporter like domains"/>
    <property type="match status" value="1"/>
</dbReference>
<feature type="transmembrane region" description="Helical" evidence="1">
    <location>
        <begin position="248"/>
        <end position="272"/>
    </location>
</feature>
<feature type="transmembrane region" description="Helical" evidence="1">
    <location>
        <begin position="118"/>
        <end position="138"/>
    </location>
</feature>
<dbReference type="InterPro" id="IPR036259">
    <property type="entry name" value="MFS_trans_sf"/>
</dbReference>
<sequence length="364" mass="36239">MSFDPLIARPSETLCLCPRIDENTDASSTRRLALGFGLAVLAQALALAQLPQAALLIAPRAEQIGWPLALLLIGAALASFPAAALVDGFGRRAAFALGASLGVGGGLLTAFGMTHGHFPAFCLGALWLGLAQGFGLFYRHIAASALGGLRVLAGGALAALAAPLVVHASEFAGGGAASLLCAALLQLAALFLALRLPHGFSKVNASVSSAAAVDGASFRSATHFALATLAGAAAWAIMAAAMLRGPLSLALCGAAQSLIGGAMAWHLLAMYGPAALAARFPARFPPLASLVAGLVLLAGAFASLRLSTSPALLAAAMAAVGVAWSLANIGALRLLHEKGPPSRTALALHDLCLLGAAAAGALAF</sequence>
<name>A0A2U1STV5_METSR</name>
<comment type="caution">
    <text evidence="2">The sequence shown here is derived from an EMBL/GenBank/DDBJ whole genome shotgun (WGS) entry which is preliminary data.</text>
</comment>
<accession>A0A2U1STV5</accession>
<dbReference type="AlphaFoldDB" id="A0A2U1STV5"/>
<keyword evidence="1" id="KW-0472">Membrane</keyword>
<evidence type="ECO:0000313" key="3">
    <source>
        <dbReference type="Proteomes" id="UP000245137"/>
    </source>
</evidence>
<keyword evidence="3" id="KW-1185">Reference proteome</keyword>